<dbReference type="AlphaFoldDB" id="A3VIK8"/>
<reference evidence="1 2" key="1">
    <citation type="journal article" date="2010" name="J. Bacteriol.">
        <title>Genome sequences of Pelagibaca bermudensis HTCC2601T and Maritimibacter alkaliphilus HTCC2654T, the type strains of two marine Roseobacter genera.</title>
        <authorList>
            <person name="Thrash J.C."/>
            <person name="Cho J.C."/>
            <person name="Ferriera S."/>
            <person name="Johnson J."/>
            <person name="Vergin K.L."/>
            <person name="Giovannoni S.J."/>
        </authorList>
    </citation>
    <scope>NUCLEOTIDE SEQUENCE [LARGE SCALE GENOMIC DNA]</scope>
    <source>
        <strain evidence="1 2">HTCC2654</strain>
    </source>
</reference>
<name>A3VIK8_9RHOB</name>
<evidence type="ECO:0000313" key="1">
    <source>
        <dbReference type="EMBL" id="EAQ11939.1"/>
    </source>
</evidence>
<evidence type="ECO:0000313" key="2">
    <source>
        <dbReference type="Proteomes" id="UP000002931"/>
    </source>
</evidence>
<dbReference type="HOGENOM" id="CLU_2479670_0_0_5"/>
<accession>A3VIK8</accession>
<dbReference type="EMBL" id="AAMT01000011">
    <property type="protein sequence ID" value="EAQ11939.1"/>
    <property type="molecule type" value="Genomic_DNA"/>
</dbReference>
<keyword evidence="2" id="KW-1185">Reference proteome</keyword>
<organism evidence="1 2">
    <name type="scientific">Maritimibacter alkaliphilus HTCC2654</name>
    <dbReference type="NCBI Taxonomy" id="314271"/>
    <lineage>
        <taxon>Bacteria</taxon>
        <taxon>Pseudomonadati</taxon>
        <taxon>Pseudomonadota</taxon>
        <taxon>Alphaproteobacteria</taxon>
        <taxon>Rhodobacterales</taxon>
        <taxon>Roseobacteraceae</taxon>
        <taxon>Maritimibacter</taxon>
    </lineage>
</organism>
<protein>
    <submittedName>
        <fullName evidence="1">Uncharacterized protein</fullName>
    </submittedName>
</protein>
<gene>
    <name evidence="1" type="ORF">RB2654_07651</name>
</gene>
<dbReference type="Proteomes" id="UP000002931">
    <property type="component" value="Unassembled WGS sequence"/>
</dbReference>
<sequence length="87" mass="9936">MKGYPSQREKSYDRAARKVDKIRAPLGWDLGLEGVPRGRPKGIHRETYERLSAWIWELTDEAELGFADQFAFALLEMDPKRGASADL</sequence>
<comment type="caution">
    <text evidence="1">The sequence shown here is derived from an EMBL/GenBank/DDBJ whole genome shotgun (WGS) entry which is preliminary data.</text>
</comment>
<proteinExistence type="predicted"/>